<gene>
    <name evidence="1" type="ORF">ENJ51_06665</name>
</gene>
<proteinExistence type="predicted"/>
<sequence length="128" mass="14439">MKTLKIFSIFILIHAVAWGATHNYLSKNTTEILLVVDTSYAMKPKFSAMKQWIIDLENSSHYKKITVGTDKALLGDLAQLKSKDIIFRTAFGRMNSDNLNRYTGSNAKKKILLSDGAIQPEGWKVVNF</sequence>
<dbReference type="EMBL" id="DRMS01000248">
    <property type="protein sequence ID" value="HFC92478.1"/>
    <property type="molecule type" value="Genomic_DNA"/>
</dbReference>
<organism evidence="1">
    <name type="scientific">Leucothrix mucor</name>
    <dbReference type="NCBI Taxonomy" id="45248"/>
    <lineage>
        <taxon>Bacteria</taxon>
        <taxon>Pseudomonadati</taxon>
        <taxon>Pseudomonadota</taxon>
        <taxon>Gammaproteobacteria</taxon>
        <taxon>Thiotrichales</taxon>
        <taxon>Thiotrichaceae</taxon>
        <taxon>Leucothrix</taxon>
    </lineage>
</organism>
<dbReference type="AlphaFoldDB" id="A0A7V2T2Q1"/>
<reference evidence="1" key="1">
    <citation type="journal article" date="2020" name="mSystems">
        <title>Genome- and Community-Level Interaction Insights into Carbon Utilization and Element Cycling Functions of Hydrothermarchaeota in Hydrothermal Sediment.</title>
        <authorList>
            <person name="Zhou Z."/>
            <person name="Liu Y."/>
            <person name="Xu W."/>
            <person name="Pan J."/>
            <person name="Luo Z.H."/>
            <person name="Li M."/>
        </authorList>
    </citation>
    <scope>NUCLEOTIDE SEQUENCE [LARGE SCALE GENOMIC DNA]</scope>
    <source>
        <strain evidence="1">HyVt-493</strain>
    </source>
</reference>
<protein>
    <recommendedName>
        <fullName evidence="2">VWA domain-containing protein</fullName>
    </recommendedName>
</protein>
<dbReference type="Proteomes" id="UP000885750">
    <property type="component" value="Unassembled WGS sequence"/>
</dbReference>
<comment type="caution">
    <text evidence="1">The sequence shown here is derived from an EMBL/GenBank/DDBJ whole genome shotgun (WGS) entry which is preliminary data.</text>
</comment>
<evidence type="ECO:0008006" key="2">
    <source>
        <dbReference type="Google" id="ProtNLM"/>
    </source>
</evidence>
<accession>A0A7V2T2Q1</accession>
<evidence type="ECO:0000313" key="1">
    <source>
        <dbReference type="EMBL" id="HFC92478.1"/>
    </source>
</evidence>
<name>A0A7V2T2Q1_LEUMU</name>